<dbReference type="Proteomes" id="UP001207528">
    <property type="component" value="Unassembled WGS sequence"/>
</dbReference>
<dbReference type="Proteomes" id="UP000069773">
    <property type="component" value="Unassembled WGS sequence"/>
</dbReference>
<dbReference type="EMBL" id="BCTA01000023">
    <property type="protein sequence ID" value="GAT08470.1"/>
    <property type="molecule type" value="Genomic_DNA"/>
</dbReference>
<accession>A0AAW5SQI7</accession>
<reference evidence="1 3" key="1">
    <citation type="journal article" date="2016" name="Genome Announc.">
        <title>Draft Genome Sequences of Five Rapidly Growing Mycobacterium Species, M. thermoresistibile, M. fortuitum subsp. acetamidolyticum, M. canariasense, M. brisbanense, and M. novocastrense.</title>
        <authorList>
            <person name="Katahira K."/>
            <person name="Ogura Y."/>
            <person name="Gotoh Y."/>
            <person name="Hayashi T."/>
        </authorList>
    </citation>
    <scope>NUCLEOTIDE SEQUENCE [LARGE SCALE GENOMIC DNA]</scope>
    <source>
        <strain evidence="1 3">JCM18114</strain>
    </source>
</reference>
<reference evidence="2" key="3">
    <citation type="journal article" date="2022" name="BMC Genomics">
        <title>Comparative genome analysis of mycobacteria focusing on tRNA and non-coding RNA.</title>
        <authorList>
            <person name="Behra P.R.K."/>
            <person name="Pettersson B.M.F."/>
            <person name="Ramesh M."/>
            <person name="Das S."/>
            <person name="Dasgupta S."/>
            <person name="Kirsebom L.A."/>
        </authorList>
    </citation>
    <scope>NUCLEOTIDE SEQUENCE</scope>
    <source>
        <strain evidence="2">DSM 44203</strain>
    </source>
</reference>
<evidence type="ECO:0000313" key="3">
    <source>
        <dbReference type="Proteomes" id="UP000069773"/>
    </source>
</evidence>
<organism evidence="2 4">
    <name type="scientific">Mycolicibacterium novocastrense</name>
    <name type="common">Mycobacterium novocastrense</name>
    <dbReference type="NCBI Taxonomy" id="59813"/>
    <lineage>
        <taxon>Bacteria</taxon>
        <taxon>Bacillati</taxon>
        <taxon>Actinomycetota</taxon>
        <taxon>Actinomycetes</taxon>
        <taxon>Mycobacteriales</taxon>
        <taxon>Mycobacteriaceae</taxon>
        <taxon>Mycolicibacterium</taxon>
    </lineage>
</organism>
<evidence type="ECO:0000313" key="2">
    <source>
        <dbReference type="EMBL" id="MCV7026534.1"/>
    </source>
</evidence>
<evidence type="ECO:0000313" key="4">
    <source>
        <dbReference type="Proteomes" id="UP001207528"/>
    </source>
</evidence>
<evidence type="ECO:0000313" key="1">
    <source>
        <dbReference type="EMBL" id="GAT08470.1"/>
    </source>
</evidence>
<reference evidence="2" key="2">
    <citation type="submission" date="2020-07" db="EMBL/GenBank/DDBJ databases">
        <authorList>
            <person name="Pettersson B.M.F."/>
            <person name="Behra P.R.K."/>
            <person name="Ramesh M."/>
            <person name="Das S."/>
            <person name="Dasgupta S."/>
            <person name="Kirsebom L.A."/>
        </authorList>
    </citation>
    <scope>NUCLEOTIDE SEQUENCE</scope>
    <source>
        <strain evidence="2">DSM 44203</strain>
    </source>
</reference>
<gene>
    <name evidence="2" type="ORF">H7I77_24785</name>
    <name evidence="1" type="ORF">RMCN_1603</name>
</gene>
<comment type="caution">
    <text evidence="2">The sequence shown here is derived from an EMBL/GenBank/DDBJ whole genome shotgun (WGS) entry which is preliminary data.</text>
</comment>
<protein>
    <submittedName>
        <fullName evidence="2">Uncharacterized protein</fullName>
    </submittedName>
</protein>
<sequence>MLPSRPTLQSWNPESLATSAAAIITAAQTVVDGVSGIDDACTRMPETRAWSGKSHAAANAMFGRAARQASMFSDYAKAVSAALSGGAESIGSARKALLAKADELDAGPLNVSDQWVVLVDPVYMSEEDMAKLQALALQEQATVNTMLIAVGEADNATANAVTALGSQFGFVEAGLPADLGGILLPTAQRPPDEVADPRTAIGAVAQEAIRSADQQQNVREVVESTNAYGEEVTTVIKQDGSKAVTTRMDPFEWPSKQNFYELEEFDKNGDFVARTSSWHDLSNDCDYTSITFADGSNWTMSMDPTGYRQAGFTTADGRHSAVPVELIDNISTGTTAAMSGLEKHIARGGSLPMVTAETAENIGKTMKFGGPAVTVATTVFDMVMAESDKDRCIALVAGVAGGGGGGGLAEFGAAAGAATGPLAVGAVPLLTIIGAVAGTVGGVEMGKFIGEVVCPY</sequence>
<dbReference type="AlphaFoldDB" id="A0AAW5SQI7"/>
<dbReference type="EMBL" id="JACKTI010000066">
    <property type="protein sequence ID" value="MCV7026534.1"/>
    <property type="molecule type" value="Genomic_DNA"/>
</dbReference>
<name>A0AAW5SQI7_MYCNV</name>
<keyword evidence="3" id="KW-1185">Reference proteome</keyword>
<proteinExistence type="predicted"/>